<feature type="transmembrane region" description="Helical" evidence="1">
    <location>
        <begin position="47"/>
        <end position="67"/>
    </location>
</feature>
<dbReference type="RefSeq" id="WP_070905489.1">
    <property type="nucleotide sequence ID" value="NZ_MIKE01000001.1"/>
</dbReference>
<keyword evidence="6" id="KW-1185">Reference proteome</keyword>
<dbReference type="EMBL" id="MUHG01000017">
    <property type="protein sequence ID" value="OXB19632.1"/>
    <property type="molecule type" value="Genomic_DNA"/>
</dbReference>
<keyword evidence="1" id="KW-0472">Membrane</keyword>
<keyword evidence="1" id="KW-1133">Transmembrane helix</keyword>
<dbReference type="InterPro" id="IPR013694">
    <property type="entry name" value="VIT"/>
</dbReference>
<dbReference type="NCBIfam" id="TIGR04477">
    <property type="entry name" value="sorted_by_XrtN"/>
    <property type="match status" value="1"/>
</dbReference>
<evidence type="ECO:0000256" key="1">
    <source>
        <dbReference type="SAM" id="Phobius"/>
    </source>
</evidence>
<organism evidence="3 5">
    <name type="scientific">Flavobacterium tructae</name>
    <dbReference type="NCBI Taxonomy" id="1114873"/>
    <lineage>
        <taxon>Bacteria</taxon>
        <taxon>Pseudomonadati</taxon>
        <taxon>Bacteroidota</taxon>
        <taxon>Flavobacteriia</taxon>
        <taxon>Flavobacteriales</taxon>
        <taxon>Flavobacteriaceae</taxon>
        <taxon>Flavobacterium</taxon>
    </lineage>
</organism>
<evidence type="ECO:0000313" key="3">
    <source>
        <dbReference type="EMBL" id="OHT47351.1"/>
    </source>
</evidence>
<protein>
    <recommendedName>
        <fullName evidence="2">VIT domain-containing protein</fullName>
    </recommendedName>
</protein>
<feature type="transmembrane region" description="Helical" evidence="1">
    <location>
        <begin position="158"/>
        <end position="185"/>
    </location>
</feature>
<feature type="domain" description="VIT" evidence="2">
    <location>
        <begin position="325"/>
        <end position="456"/>
    </location>
</feature>
<feature type="transmembrane region" description="Helical" evidence="1">
    <location>
        <begin position="14"/>
        <end position="35"/>
    </location>
</feature>
<reference evidence="3" key="2">
    <citation type="submission" date="2016-09" db="EMBL/GenBank/DDBJ databases">
        <authorList>
            <person name="Capua I."/>
            <person name="De Benedictis P."/>
            <person name="Joannis T."/>
            <person name="Lombin L.H."/>
            <person name="Cattoli G."/>
        </authorList>
    </citation>
    <scope>NUCLEOTIDE SEQUENCE [LARGE SCALE GENOMIC DNA]</scope>
    <source>
        <strain evidence="3">MSU</strain>
    </source>
</reference>
<accession>A0A1S1JCN7</accession>
<gene>
    <name evidence="4" type="ORF">B0A71_09245</name>
    <name evidence="3" type="ORF">BHE19_20075</name>
</gene>
<feature type="transmembrane region" description="Helical" evidence="1">
    <location>
        <begin position="101"/>
        <end position="119"/>
    </location>
</feature>
<name>A0A1S1JCN7_9FLAO</name>
<comment type="caution">
    <text evidence="3">The sequence shown here is derived from an EMBL/GenBank/DDBJ whole genome shotgun (WGS) entry which is preliminary data.</text>
</comment>
<sequence length="832" mass="95684">MNTTKINSFLNDQIGVKISLIITLFSTTMLALSLLGSKSDYESFEMLSVLNIIILLPYGAILTYNLLRNKKDYLHLLPFLFLNWFIGCFSTNVYVNVFENLPLWVYCTTFLFCFSNFVIYNREITNRTINFISYFINGCSYLLIVYYAVFLIPISMFSIIGILALGLGFYGLVPGIVLTIHTYILSKALFEQKNNTYAFFSGIGIILTSLITFTFLLNIESQKINQYGITKTFEENNDLPTYIKVSQNLKPNFLNEILLKKNIVYIASEDFFELDGFGRFNSNVQYHERKTHNPFLNIAYHFAENINLSDDDKVNILKSNFDKRLESEEQLWSGRDLITKNIKEDVKIYPNDRLAYTEITMDVVCEEESRGQKEAIYSFQLPEGSVATSLSLWVNGIERKGVLTTKEKAKEAYNQVVGIEARDPSLMQWKEGNRVTVRVFPITSELPRTFKCGFTTPLKVADDKLIYQSLSIKGPNINNAATISRFQVKGNTEFKTSKDFDFADNYHINESKGLDKWEAEFPLNKKTSNSAFVWKNKSYEVKPLIKERISFTPREIILDLNNNWKIEELESILNLSKNKYFVLINNTKQEINASNYENIWSQFDELNYSLLPLFDLQENTLIITKCGTFSSNFEELESSKYLEKIRKGTKDKGLKVINISNEINPFWQTAKEQKYVNFIQTNLNTCTDLISKKHFIKFQTNENSINLETAGISIHENSAIQQTAHTGSNHLYRMFCFGKVLNDQVEIQADTLKQNKYVDLAKDANIVTPISSLIVLETDEDYENNGIEKNVNTLGNASINNDGAVPEPHEWALLFIVSSAILFYYRKQKLTN</sequence>
<feature type="transmembrane region" description="Helical" evidence="1">
    <location>
        <begin position="197"/>
        <end position="217"/>
    </location>
</feature>
<dbReference type="STRING" id="1278819.BHE19_20075"/>
<reference evidence="4 6" key="3">
    <citation type="submission" date="2016-11" db="EMBL/GenBank/DDBJ databases">
        <title>Whole genomes of Flavobacteriaceae.</title>
        <authorList>
            <person name="Stine C."/>
            <person name="Li C."/>
            <person name="Tadesse D."/>
        </authorList>
    </citation>
    <scope>NUCLEOTIDE SEQUENCE [LARGE SCALE GENOMIC DNA]</scope>
    <source>
        <strain evidence="4 6">ATCC BAA-2541</strain>
    </source>
</reference>
<proteinExistence type="predicted"/>
<evidence type="ECO:0000313" key="4">
    <source>
        <dbReference type="EMBL" id="OXB19632.1"/>
    </source>
</evidence>
<dbReference type="PROSITE" id="PS51468">
    <property type="entry name" value="VIT"/>
    <property type="match status" value="1"/>
</dbReference>
<dbReference type="AlphaFoldDB" id="A0A1S1JCN7"/>
<keyword evidence="1" id="KW-0812">Transmembrane</keyword>
<dbReference type="OrthoDB" id="1801976at2"/>
<feature type="transmembrane region" description="Helical" evidence="1">
    <location>
        <begin position="131"/>
        <end position="152"/>
    </location>
</feature>
<reference evidence="5" key="1">
    <citation type="submission" date="2016-09" db="EMBL/GenBank/DDBJ databases">
        <authorList>
            <person name="Chen S."/>
            <person name="Walker E."/>
        </authorList>
    </citation>
    <scope>NUCLEOTIDE SEQUENCE [LARGE SCALE GENOMIC DNA]</scope>
    <source>
        <strain evidence="5">MSU</strain>
    </source>
</reference>
<dbReference type="Proteomes" id="UP000180252">
    <property type="component" value="Unassembled WGS sequence"/>
</dbReference>
<dbReference type="EMBL" id="MIKE01000001">
    <property type="protein sequence ID" value="OHT47351.1"/>
    <property type="molecule type" value="Genomic_DNA"/>
</dbReference>
<dbReference type="Proteomes" id="UP000198319">
    <property type="component" value="Unassembled WGS sequence"/>
</dbReference>
<evidence type="ECO:0000259" key="2">
    <source>
        <dbReference type="PROSITE" id="PS51468"/>
    </source>
</evidence>
<evidence type="ECO:0000313" key="6">
    <source>
        <dbReference type="Proteomes" id="UP000198319"/>
    </source>
</evidence>
<evidence type="ECO:0000313" key="5">
    <source>
        <dbReference type="Proteomes" id="UP000180252"/>
    </source>
</evidence>
<feature type="transmembrane region" description="Helical" evidence="1">
    <location>
        <begin position="74"/>
        <end position="95"/>
    </location>
</feature>
<dbReference type="Pfam" id="PF08487">
    <property type="entry name" value="VIT"/>
    <property type="match status" value="1"/>
</dbReference>
<dbReference type="InterPro" id="IPR031005">
    <property type="entry name" value="Sorted_by_XrtN"/>
</dbReference>